<proteinExistence type="predicted"/>
<dbReference type="PANTHER" id="PTHR23518">
    <property type="entry name" value="C-METHYLTRANSFERASE"/>
    <property type="match status" value="1"/>
</dbReference>
<dbReference type="Pfam" id="PF07690">
    <property type="entry name" value="MFS_1"/>
    <property type="match status" value="1"/>
</dbReference>
<evidence type="ECO:0000313" key="6">
    <source>
        <dbReference type="EMBL" id="QSI79121.1"/>
    </source>
</evidence>
<dbReference type="InterPro" id="IPR036259">
    <property type="entry name" value="MFS_trans_sf"/>
</dbReference>
<dbReference type="EMBL" id="CP071060">
    <property type="protein sequence ID" value="QSI79121.1"/>
    <property type="molecule type" value="Genomic_DNA"/>
</dbReference>
<feature type="transmembrane region" description="Helical" evidence="4">
    <location>
        <begin position="357"/>
        <end position="377"/>
    </location>
</feature>
<sequence length="381" mass="39597">MPTTVVTLGFVSFFNDLASEMVTPLIPLVLAGSLGAGPIVLGLLEGVAEAVSAWLKLWSGGRSDGRRRKPWVLGGYLLSNLVRPFFGLAGHWPVLVSLRAIDRVGKGLRSAPRDAMVADATPAALRGTAYGFHRAMDNGGACLGALLAAAAVAWGGMALPQVMLWSALPGLAGVVVIILALHEQPRAAAPAASRPPLRWRAMPAGLRHYLAVVAVFGLARVSETFVMWRGHEIGCGSAELLVLWALMSLAKSVTSMLGGRIADHIGPLAMLRVGWLALASGYALLALIEAPLGLWFAAVGYGLLAGLSEGVERTLVGVLAPSASRGLAFGWYYLLSGAVAIPAGLIFGAIWQRGGAALAFMLVATLALACTAASLGLKERN</sequence>
<evidence type="ECO:0000256" key="2">
    <source>
        <dbReference type="ARBA" id="ARBA00022989"/>
    </source>
</evidence>
<protein>
    <submittedName>
        <fullName evidence="6">MFS transporter</fullName>
    </submittedName>
</protein>
<evidence type="ECO:0000256" key="3">
    <source>
        <dbReference type="ARBA" id="ARBA00023136"/>
    </source>
</evidence>
<evidence type="ECO:0000259" key="5">
    <source>
        <dbReference type="PROSITE" id="PS50850"/>
    </source>
</evidence>
<name>A0ABX7MBP1_9RHOO</name>
<feature type="transmembrane region" description="Helical" evidence="4">
    <location>
        <begin position="201"/>
        <end position="221"/>
    </location>
</feature>
<keyword evidence="2 4" id="KW-1133">Transmembrane helix</keyword>
<evidence type="ECO:0000256" key="4">
    <source>
        <dbReference type="SAM" id="Phobius"/>
    </source>
</evidence>
<dbReference type="Proteomes" id="UP000663570">
    <property type="component" value="Chromosome"/>
</dbReference>
<keyword evidence="7" id="KW-1185">Reference proteome</keyword>
<dbReference type="PANTHER" id="PTHR23518:SF2">
    <property type="entry name" value="MAJOR FACILITATOR SUPERFAMILY TRANSPORTER"/>
    <property type="match status" value="1"/>
</dbReference>
<accession>A0ABX7MBP1</accession>
<dbReference type="SUPFAM" id="SSF103473">
    <property type="entry name" value="MFS general substrate transporter"/>
    <property type="match status" value="1"/>
</dbReference>
<dbReference type="InterPro" id="IPR011701">
    <property type="entry name" value="MFS"/>
</dbReference>
<feature type="domain" description="Major facilitator superfamily (MFS) profile" evidence="5">
    <location>
        <begin position="4"/>
        <end position="381"/>
    </location>
</feature>
<feature type="transmembrane region" description="Helical" evidence="4">
    <location>
        <begin position="162"/>
        <end position="181"/>
    </location>
</feature>
<feature type="transmembrane region" description="Helical" evidence="4">
    <location>
        <begin position="135"/>
        <end position="156"/>
    </location>
</feature>
<feature type="transmembrane region" description="Helical" evidence="4">
    <location>
        <begin position="269"/>
        <end position="288"/>
    </location>
</feature>
<dbReference type="InterPro" id="IPR020846">
    <property type="entry name" value="MFS_dom"/>
</dbReference>
<feature type="transmembrane region" description="Helical" evidence="4">
    <location>
        <begin position="241"/>
        <end position="262"/>
    </location>
</feature>
<dbReference type="PROSITE" id="PS50850">
    <property type="entry name" value="MFS"/>
    <property type="match status" value="1"/>
</dbReference>
<evidence type="ECO:0000256" key="1">
    <source>
        <dbReference type="ARBA" id="ARBA00022692"/>
    </source>
</evidence>
<reference evidence="6 7" key="1">
    <citation type="submission" date="2021-02" db="EMBL/GenBank/DDBJ databases">
        <title>Niveibacterium changnyeongensis HC41.</title>
        <authorList>
            <person name="Kang M."/>
        </authorList>
    </citation>
    <scope>NUCLEOTIDE SEQUENCE [LARGE SCALE GENOMIC DNA]</scope>
    <source>
        <strain evidence="6 7">HC41</strain>
    </source>
</reference>
<keyword evidence="3 4" id="KW-0472">Membrane</keyword>
<dbReference type="CDD" id="cd17370">
    <property type="entry name" value="MFS_MJ1317_like"/>
    <property type="match status" value="1"/>
</dbReference>
<evidence type="ECO:0000313" key="7">
    <source>
        <dbReference type="Proteomes" id="UP000663570"/>
    </source>
</evidence>
<gene>
    <name evidence="6" type="ORF">JY500_05065</name>
</gene>
<feature type="transmembrane region" description="Helical" evidence="4">
    <location>
        <begin position="331"/>
        <end position="351"/>
    </location>
</feature>
<dbReference type="Gene3D" id="1.20.1250.20">
    <property type="entry name" value="MFS general substrate transporter like domains"/>
    <property type="match status" value="1"/>
</dbReference>
<keyword evidence="1 4" id="KW-0812">Transmembrane</keyword>
<organism evidence="6 7">
    <name type="scientific">Niveibacterium microcysteis</name>
    <dbReference type="NCBI Taxonomy" id="2811415"/>
    <lineage>
        <taxon>Bacteria</taxon>
        <taxon>Pseudomonadati</taxon>
        <taxon>Pseudomonadota</taxon>
        <taxon>Betaproteobacteria</taxon>
        <taxon>Rhodocyclales</taxon>
        <taxon>Rhodocyclaceae</taxon>
        <taxon>Niveibacterium</taxon>
    </lineage>
</organism>